<accession>A0ABD5SJH5</accession>
<protein>
    <submittedName>
        <fullName evidence="2">Uncharacterized protein</fullName>
    </submittedName>
</protein>
<keyword evidence="3" id="KW-1185">Reference proteome</keyword>
<evidence type="ECO:0000313" key="2">
    <source>
        <dbReference type="EMBL" id="MFC6763556.1"/>
    </source>
</evidence>
<feature type="region of interest" description="Disordered" evidence="1">
    <location>
        <begin position="1"/>
        <end position="26"/>
    </location>
</feature>
<reference evidence="2 3" key="1">
    <citation type="journal article" date="2019" name="Int. J. Syst. Evol. Microbiol.">
        <title>The Global Catalogue of Microorganisms (GCM) 10K type strain sequencing project: providing services to taxonomists for standard genome sequencing and annotation.</title>
        <authorList>
            <consortium name="The Broad Institute Genomics Platform"/>
            <consortium name="The Broad Institute Genome Sequencing Center for Infectious Disease"/>
            <person name="Wu L."/>
            <person name="Ma J."/>
        </authorList>
    </citation>
    <scope>NUCLEOTIDE SEQUENCE [LARGE SCALE GENOMIC DNA]</scope>
    <source>
        <strain evidence="2 3">LMG 29247</strain>
    </source>
</reference>
<evidence type="ECO:0000256" key="1">
    <source>
        <dbReference type="SAM" id="MobiDB-lite"/>
    </source>
</evidence>
<proteinExistence type="predicted"/>
<dbReference type="RefSeq" id="WP_273736673.1">
    <property type="nucleotide sequence ID" value="NZ_JAQIVI010000002.1"/>
</dbReference>
<comment type="caution">
    <text evidence="2">The sequence shown here is derived from an EMBL/GenBank/DDBJ whole genome shotgun (WGS) entry which is preliminary data.</text>
</comment>
<dbReference type="EMBL" id="JBHSWV010000002">
    <property type="protein sequence ID" value="MFC6763556.1"/>
    <property type="molecule type" value="Genomic_DNA"/>
</dbReference>
<organism evidence="2 3">
    <name type="scientific">Natrinema soli</name>
    <dbReference type="NCBI Taxonomy" id="1930624"/>
    <lineage>
        <taxon>Archaea</taxon>
        <taxon>Methanobacteriati</taxon>
        <taxon>Methanobacteriota</taxon>
        <taxon>Stenosarchaea group</taxon>
        <taxon>Halobacteria</taxon>
        <taxon>Halobacteriales</taxon>
        <taxon>Natrialbaceae</taxon>
        <taxon>Natrinema</taxon>
    </lineage>
</organism>
<sequence>MPQADETTAQPAETPDEAQSTDYTTPLPRRFLATASGPVDRITDYGDETTERVRADISIEYSIETLEEFATFWSFRDYRSWKRVALEALLEEQEPDAVTYAIDEDDLKEWDVTIDGRVEAFAGLVETMADYTGRDPSYRDAIPHRIAARINGLTDGRQTTDDVLTEFADELHRAELWGPGAHLTLLNVKHAHHEDIEQLAASLARSLSDDGGEA</sequence>
<evidence type="ECO:0000313" key="3">
    <source>
        <dbReference type="Proteomes" id="UP001596383"/>
    </source>
</evidence>
<gene>
    <name evidence="2" type="ORF">ACFQE6_00205</name>
</gene>
<name>A0ABD5SJH5_9EURY</name>
<dbReference type="AlphaFoldDB" id="A0ABD5SJH5"/>
<feature type="compositionally biased region" description="Polar residues" evidence="1">
    <location>
        <begin position="1"/>
        <end position="24"/>
    </location>
</feature>
<dbReference type="Proteomes" id="UP001596383">
    <property type="component" value="Unassembled WGS sequence"/>
</dbReference>